<reference evidence="8 9" key="1">
    <citation type="submission" date="2020-08" db="EMBL/GenBank/DDBJ databases">
        <title>Genome public.</title>
        <authorList>
            <person name="Liu C."/>
            <person name="Sun Q."/>
        </authorList>
    </citation>
    <scope>NUCLEOTIDE SEQUENCE [LARGE SCALE GENOMIC DNA]</scope>
    <source>
        <strain evidence="8 9">BX2</strain>
    </source>
</reference>
<evidence type="ECO:0000256" key="2">
    <source>
        <dbReference type="ARBA" id="ARBA00022741"/>
    </source>
</evidence>
<keyword evidence="9" id="KW-1185">Reference proteome</keyword>
<dbReference type="SUPFAM" id="SSF52540">
    <property type="entry name" value="P-loop containing nucleoside triphosphate hydrolases"/>
    <property type="match status" value="1"/>
</dbReference>
<dbReference type="InterPro" id="IPR045063">
    <property type="entry name" value="Dynamin_N"/>
</dbReference>
<evidence type="ECO:0000259" key="7">
    <source>
        <dbReference type="Pfam" id="PF00350"/>
    </source>
</evidence>
<evidence type="ECO:0000256" key="1">
    <source>
        <dbReference type="ARBA" id="ARBA00004370"/>
    </source>
</evidence>
<evidence type="ECO:0000256" key="4">
    <source>
        <dbReference type="ARBA" id="ARBA00023134"/>
    </source>
</evidence>
<evidence type="ECO:0000256" key="6">
    <source>
        <dbReference type="SAM" id="Coils"/>
    </source>
</evidence>
<evidence type="ECO:0000256" key="5">
    <source>
        <dbReference type="ARBA" id="ARBA00023136"/>
    </source>
</evidence>
<organism evidence="8 9">
    <name type="scientific">Parabacteroides segnis</name>
    <dbReference type="NCBI Taxonomy" id="2763058"/>
    <lineage>
        <taxon>Bacteria</taxon>
        <taxon>Pseudomonadati</taxon>
        <taxon>Bacteroidota</taxon>
        <taxon>Bacteroidia</taxon>
        <taxon>Bacteroidales</taxon>
        <taxon>Tannerellaceae</taxon>
        <taxon>Parabacteroides</taxon>
    </lineage>
</organism>
<keyword evidence="6" id="KW-0175">Coiled coil</keyword>
<feature type="coiled-coil region" evidence="6">
    <location>
        <begin position="718"/>
        <end position="745"/>
    </location>
</feature>
<evidence type="ECO:0000313" key="9">
    <source>
        <dbReference type="Proteomes" id="UP000644010"/>
    </source>
</evidence>
<dbReference type="EMBL" id="JACOOI010000031">
    <property type="protein sequence ID" value="MBC5645456.1"/>
    <property type="molecule type" value="Genomic_DNA"/>
</dbReference>
<dbReference type="PANTHER" id="PTHR10465">
    <property type="entry name" value="TRANSMEMBRANE GTPASE FZO1"/>
    <property type="match status" value="1"/>
</dbReference>
<dbReference type="Pfam" id="PF00350">
    <property type="entry name" value="Dynamin_N"/>
    <property type="match status" value="1"/>
</dbReference>
<dbReference type="Proteomes" id="UP000644010">
    <property type="component" value="Unassembled WGS sequence"/>
</dbReference>
<feature type="coiled-coil region" evidence="6">
    <location>
        <begin position="525"/>
        <end position="552"/>
    </location>
</feature>
<gene>
    <name evidence="8" type="ORF">H8S77_21460</name>
</gene>
<keyword evidence="2" id="KW-0547">Nucleotide-binding</keyword>
<evidence type="ECO:0000256" key="3">
    <source>
        <dbReference type="ARBA" id="ARBA00022801"/>
    </source>
</evidence>
<dbReference type="RefSeq" id="WP_186961118.1">
    <property type="nucleotide sequence ID" value="NZ_JACOOI010000031.1"/>
</dbReference>
<proteinExistence type="predicted"/>
<dbReference type="Gene3D" id="3.40.50.300">
    <property type="entry name" value="P-loop containing nucleotide triphosphate hydrolases"/>
    <property type="match status" value="1"/>
</dbReference>
<evidence type="ECO:0000313" key="8">
    <source>
        <dbReference type="EMBL" id="MBC5645456.1"/>
    </source>
</evidence>
<dbReference type="InterPro" id="IPR027417">
    <property type="entry name" value="P-loop_NTPase"/>
</dbReference>
<accession>A0ABR7E7X9</accession>
<keyword evidence="5" id="KW-0472">Membrane</keyword>
<feature type="domain" description="Dynamin N-terminal" evidence="7">
    <location>
        <begin position="136"/>
        <end position="283"/>
    </location>
</feature>
<dbReference type="InterPro" id="IPR027094">
    <property type="entry name" value="Mitofusin_fam"/>
</dbReference>
<protein>
    <submittedName>
        <fullName evidence="8">Dynamin family protein</fullName>
    </submittedName>
</protein>
<keyword evidence="3" id="KW-0378">Hydrolase</keyword>
<keyword evidence="4" id="KW-0342">GTP-binding</keyword>
<comment type="subcellular location">
    <subcellularLocation>
        <location evidence="1">Membrane</location>
    </subcellularLocation>
</comment>
<name>A0ABR7E7X9_9BACT</name>
<sequence>MKKIEIKYNPFLISTEILIDNKKPKANSSLNFGKLRLQEWAGNLPDILVSEYSDKNYEVDFTGTQADFDDLKIAFKSQSKKVEVAVFNHHCTPDVADVEADVDKIFEEIKKGKVDALRDESIIAAFEKAKNQEFEINVIATMSSGKSTLINALLGKQLMPAKMEATTATIVKIIDTDQNSFLAIAFDAFGKEIFRNEDVSLDVMKEWNDDERVSSIEIHGRIPCVDSVGMKLVLVDTPGPNNARDERHKTLTYKMLSDSDKSLVLFVMNGQALGITDEKELLDFVCQCMNSGGKQSRERFIFVMNKMDDFKPNPKDDGLDCIEKALKSAKVDLESRKIYEPNIFPVSSLVALELRSEDEEPFALDNFKRKIRKYDSFHFESYYHYSHLPHVVRLKFEDDLKVADDDTKIEIHSGIVSIEKAIGQYINKYARTIKVYDLVQAFNDRLTELAAIAAIQEEIRQNSAKKEELDLAIREIRNKIQMGQSAQVLAAMIDKIDLMKDVENEVDMCLLSLVAKINKIIFRYNNSSKVLKSEAEKQIKEIQNESDAILNQLNVRIETILNNTFIRLCNIIIDQYKSYIKDLGIVFNDNALSINPLNFVAEELTDLSDLLAEKIKKEDEGQFRNKTIRESYQEKKINWFWKPSQWGSVRYETKYRDKIVREWVTKYVEYVNMSEVVSSYFEPIQLQLDEAKIESLKHVKNETSRIKLSLNQILLDINLVLEQKLNELQISINEANTTAEAIIEQQENLKWMQSIIDRVNKLIKF</sequence>
<dbReference type="PANTHER" id="PTHR10465:SF0">
    <property type="entry name" value="SARCALUMENIN"/>
    <property type="match status" value="1"/>
</dbReference>
<comment type="caution">
    <text evidence="8">The sequence shown here is derived from an EMBL/GenBank/DDBJ whole genome shotgun (WGS) entry which is preliminary data.</text>
</comment>
<feature type="coiled-coil region" evidence="6">
    <location>
        <begin position="452"/>
        <end position="479"/>
    </location>
</feature>